<accession>A0A1R3S157</accession>
<evidence type="ECO:0000313" key="2">
    <source>
        <dbReference type="Proteomes" id="UP000188318"/>
    </source>
</evidence>
<keyword evidence="2" id="KW-1185">Reference proteome</keyword>
<dbReference type="VEuPathDB" id="FungiDB:ASPCADRAFT_202325"/>
<dbReference type="AlphaFoldDB" id="A0A1R3S157"/>
<sequence>MGIVGQEWRCQWKFSSFYTLKRLFFGPYLVRDNHGLVRSPNWAISQEAGIAGTRVL</sequence>
<name>A0A1R3S157_ASPC5</name>
<evidence type="ECO:0000313" key="1">
    <source>
        <dbReference type="EMBL" id="OOG00464.1"/>
    </source>
</evidence>
<dbReference type="Proteomes" id="UP000188318">
    <property type="component" value="Unassembled WGS sequence"/>
</dbReference>
<protein>
    <submittedName>
        <fullName evidence="1">Uncharacterized protein</fullName>
    </submittedName>
</protein>
<reference evidence="2" key="1">
    <citation type="journal article" date="2017" name="Genome Biol.">
        <title>Comparative genomics reveals high biological diversity and specific adaptations in the industrially and medically important fungal genus Aspergillus.</title>
        <authorList>
            <person name="de Vries R.P."/>
            <person name="Riley R."/>
            <person name="Wiebenga A."/>
            <person name="Aguilar-Osorio G."/>
            <person name="Amillis S."/>
            <person name="Uchima C.A."/>
            <person name="Anderluh G."/>
            <person name="Asadollahi M."/>
            <person name="Askin M."/>
            <person name="Barry K."/>
            <person name="Battaglia E."/>
            <person name="Bayram O."/>
            <person name="Benocci T."/>
            <person name="Braus-Stromeyer S.A."/>
            <person name="Caldana C."/>
            <person name="Canovas D."/>
            <person name="Cerqueira G.C."/>
            <person name="Chen F."/>
            <person name="Chen W."/>
            <person name="Choi C."/>
            <person name="Clum A."/>
            <person name="Dos Santos R.A."/>
            <person name="Damasio A.R."/>
            <person name="Diallinas G."/>
            <person name="Emri T."/>
            <person name="Fekete E."/>
            <person name="Flipphi M."/>
            <person name="Freyberg S."/>
            <person name="Gallo A."/>
            <person name="Gournas C."/>
            <person name="Habgood R."/>
            <person name="Hainaut M."/>
            <person name="Harispe M.L."/>
            <person name="Henrissat B."/>
            <person name="Hilden K.S."/>
            <person name="Hope R."/>
            <person name="Hossain A."/>
            <person name="Karabika E."/>
            <person name="Karaffa L."/>
            <person name="Karanyi Z."/>
            <person name="Krasevec N."/>
            <person name="Kuo A."/>
            <person name="Kusch H."/>
            <person name="LaButti K."/>
            <person name="Lagendijk E.L."/>
            <person name="Lapidus A."/>
            <person name="Levasseur A."/>
            <person name="Lindquist E."/>
            <person name="Lipzen A."/>
            <person name="Logrieco A.F."/>
            <person name="MacCabe A."/>
            <person name="Maekelae M.R."/>
            <person name="Malavazi I."/>
            <person name="Melin P."/>
            <person name="Meyer V."/>
            <person name="Mielnichuk N."/>
            <person name="Miskei M."/>
            <person name="Molnar A.P."/>
            <person name="Mule G."/>
            <person name="Ngan C.Y."/>
            <person name="Orejas M."/>
            <person name="Orosz E."/>
            <person name="Ouedraogo J.P."/>
            <person name="Overkamp K.M."/>
            <person name="Park H.-S."/>
            <person name="Perrone G."/>
            <person name="Piumi F."/>
            <person name="Punt P.J."/>
            <person name="Ram A.F."/>
            <person name="Ramon A."/>
            <person name="Rauscher S."/>
            <person name="Record E."/>
            <person name="Riano-Pachon D.M."/>
            <person name="Robert V."/>
            <person name="Roehrig J."/>
            <person name="Ruller R."/>
            <person name="Salamov A."/>
            <person name="Salih N.S."/>
            <person name="Samson R.A."/>
            <person name="Sandor E."/>
            <person name="Sanguinetti M."/>
            <person name="Schuetze T."/>
            <person name="Sepcic K."/>
            <person name="Shelest E."/>
            <person name="Sherlock G."/>
            <person name="Sophianopoulou V."/>
            <person name="Squina F.M."/>
            <person name="Sun H."/>
            <person name="Susca A."/>
            <person name="Todd R.B."/>
            <person name="Tsang A."/>
            <person name="Unkles S.E."/>
            <person name="van de Wiele N."/>
            <person name="van Rossen-Uffink D."/>
            <person name="Oliveira J.V."/>
            <person name="Vesth T.C."/>
            <person name="Visser J."/>
            <person name="Yu J.-H."/>
            <person name="Zhou M."/>
            <person name="Andersen M.R."/>
            <person name="Archer D.B."/>
            <person name="Baker S.E."/>
            <person name="Benoit I."/>
            <person name="Brakhage A.A."/>
            <person name="Braus G.H."/>
            <person name="Fischer R."/>
            <person name="Frisvad J.C."/>
            <person name="Goldman G.H."/>
            <person name="Houbraken J."/>
            <person name="Oakley B."/>
            <person name="Pocsi I."/>
            <person name="Scazzocchio C."/>
            <person name="Seiboth B."/>
            <person name="vanKuyk P.A."/>
            <person name="Wortman J."/>
            <person name="Dyer P.S."/>
            <person name="Grigoriev I.V."/>
        </authorList>
    </citation>
    <scope>NUCLEOTIDE SEQUENCE [LARGE SCALE GENOMIC DNA]</scope>
    <source>
        <strain evidence="2">ITEM 5010</strain>
    </source>
</reference>
<proteinExistence type="predicted"/>
<gene>
    <name evidence="1" type="ORF">ASPCADRAFT_202325</name>
</gene>
<dbReference type="EMBL" id="KV907493">
    <property type="protein sequence ID" value="OOG00464.1"/>
    <property type="molecule type" value="Genomic_DNA"/>
</dbReference>
<organism evidence="1 2">
    <name type="scientific">Aspergillus carbonarius (strain ITEM 5010)</name>
    <dbReference type="NCBI Taxonomy" id="602072"/>
    <lineage>
        <taxon>Eukaryota</taxon>
        <taxon>Fungi</taxon>
        <taxon>Dikarya</taxon>
        <taxon>Ascomycota</taxon>
        <taxon>Pezizomycotina</taxon>
        <taxon>Eurotiomycetes</taxon>
        <taxon>Eurotiomycetidae</taxon>
        <taxon>Eurotiales</taxon>
        <taxon>Aspergillaceae</taxon>
        <taxon>Aspergillus</taxon>
        <taxon>Aspergillus subgen. Circumdati</taxon>
    </lineage>
</organism>